<keyword evidence="1" id="KW-0472">Membrane</keyword>
<evidence type="ECO:0000256" key="1">
    <source>
        <dbReference type="SAM" id="Phobius"/>
    </source>
</evidence>
<dbReference type="AlphaFoldDB" id="A0A3B1B2H9"/>
<keyword evidence="1" id="KW-1133">Transmembrane helix</keyword>
<feature type="transmembrane region" description="Helical" evidence="1">
    <location>
        <begin position="89"/>
        <end position="110"/>
    </location>
</feature>
<keyword evidence="1" id="KW-0812">Transmembrane</keyword>
<protein>
    <submittedName>
        <fullName evidence="2">Diguanylate cyclase/phosphodiesterase (GGDEF &amp; EAL domains) with PAS/PAC sensor(S)</fullName>
    </submittedName>
</protein>
<name>A0A3B1B2H9_9ZZZZ</name>
<gene>
    <name evidence="2" type="ORF">MNBD_GAMMA26-1501</name>
</gene>
<dbReference type="EMBL" id="UOFX01000070">
    <property type="protein sequence ID" value="VAX10332.1"/>
    <property type="molecule type" value="Genomic_DNA"/>
</dbReference>
<organism evidence="2">
    <name type="scientific">hydrothermal vent metagenome</name>
    <dbReference type="NCBI Taxonomy" id="652676"/>
    <lineage>
        <taxon>unclassified sequences</taxon>
        <taxon>metagenomes</taxon>
        <taxon>ecological metagenomes</taxon>
    </lineage>
</organism>
<sequence>MDFFHRINRRTLLLWNLLLSLSLLCLQGAALHVHDLDHAHVADEASGHTHLSKVHYAHDRSHDEHHDTVIFKVDVTPDGVLKKLFNDTLTLALFAFLFTLLLSGSLRQVVHRHRESKSLLHGRYLLSPPLRAPPLH</sequence>
<reference evidence="2" key="1">
    <citation type="submission" date="2018-06" db="EMBL/GenBank/DDBJ databases">
        <authorList>
            <person name="Zhirakovskaya E."/>
        </authorList>
    </citation>
    <scope>NUCLEOTIDE SEQUENCE</scope>
</reference>
<feature type="transmembrane region" description="Helical" evidence="1">
    <location>
        <begin position="12"/>
        <end position="33"/>
    </location>
</feature>
<proteinExistence type="predicted"/>
<evidence type="ECO:0000313" key="2">
    <source>
        <dbReference type="EMBL" id="VAX10332.1"/>
    </source>
</evidence>
<accession>A0A3B1B2H9</accession>